<sequence length="164" mass="19663">MDTIQYCYNTIDRSRGCGGKNLFGQYSVAVESDDDENTCDIYTFVYCMVNFMKLFAMDLEKTKKMGKKDYRDWKSVFSCCVWNFVKKFYLKNNKLQSLTVHEQCHKMEQYVMEAASVMNRKKLHACLASIYKRHYLHEMRNVSWQELKRCMKRIELCKMNINKI</sequence>
<proteinExistence type="predicted"/>
<keyword evidence="2" id="KW-1185">Reference proteome</keyword>
<reference evidence="1 2" key="1">
    <citation type="journal article" date="2009" name="BMC Genomics">
        <title>Genomic sequence, organization and characteristics of a new nucleopolyhedrovirus isolated from Clanis bilineata larva.</title>
        <authorList>
            <person name="Zhu S.Y."/>
            <person name="Yi J.P."/>
            <person name="Shen W.D."/>
            <person name="Wang L.Q."/>
            <person name="He H.G."/>
            <person name="Wang Y."/>
            <person name="Li B."/>
            <person name="Wang W.B."/>
        </authorList>
    </citation>
    <scope>NUCLEOTIDE SEQUENCE [LARGE SCALE GENOMIC DNA]</scope>
    <source>
        <strain evidence="1">DZ1</strain>
    </source>
</reference>
<name>Q0N403_9ABAC</name>
<dbReference type="GeneID" id="5141897"/>
<dbReference type="Proteomes" id="UP000214353">
    <property type="component" value="Segment"/>
</dbReference>
<evidence type="ECO:0000313" key="1">
    <source>
        <dbReference type="EMBL" id="ABF47440.1"/>
    </source>
</evidence>
<evidence type="ECO:0000313" key="2">
    <source>
        <dbReference type="Proteomes" id="UP000214353"/>
    </source>
</evidence>
<dbReference type="EMBL" id="DQ504428">
    <property type="protein sequence ID" value="ABF47440.1"/>
    <property type="molecule type" value="Genomic_DNA"/>
</dbReference>
<dbReference type="KEGG" id="vg:5141897"/>
<dbReference type="OrthoDB" id="41589at10239"/>
<protein>
    <submittedName>
        <fullName evidence="1">Hz102-like protein</fullName>
    </submittedName>
</protein>
<organism evidence="1 2">
    <name type="scientific">Clanis bilineata nucleopolyhedrovirus</name>
    <dbReference type="NCBI Taxonomy" id="1307957"/>
    <lineage>
        <taxon>Viruses</taxon>
        <taxon>Viruses incertae sedis</taxon>
        <taxon>Naldaviricetes</taxon>
        <taxon>Lefavirales</taxon>
        <taxon>Baculoviridae</taxon>
        <taxon>Alphabaculovirus</taxon>
        <taxon>Alphabaculovirus clabilineatae</taxon>
    </lineage>
</organism>
<dbReference type="RefSeq" id="YP_717637.1">
    <property type="nucleotide sequence ID" value="NC_008293.1"/>
</dbReference>
<accession>Q0N403</accession>